<keyword evidence="1" id="KW-0460">Magnesium</keyword>
<keyword evidence="4" id="KW-1185">Reference proteome</keyword>
<evidence type="ECO:0000313" key="3">
    <source>
        <dbReference type="EMBL" id="ATQ70799.1"/>
    </source>
</evidence>
<feature type="domain" description="PIN" evidence="2">
    <location>
        <begin position="4"/>
        <end position="124"/>
    </location>
</feature>
<reference evidence="4" key="1">
    <citation type="submission" date="2017-10" db="EMBL/GenBank/DDBJ databases">
        <title>Completed PacBio SMRT sequence of Methylosinus trichosporium OB3b reveals presence of a third large plasmid.</title>
        <authorList>
            <person name="Charles T.C."/>
            <person name="Lynch M.D.J."/>
            <person name="Heil J.R."/>
            <person name="Cheng J."/>
        </authorList>
    </citation>
    <scope>NUCLEOTIDE SEQUENCE [LARGE SCALE GENOMIC DNA]</scope>
    <source>
        <strain evidence="4">OB3b</strain>
        <plasmid evidence="4">pob3b2</plasmid>
    </source>
</reference>
<protein>
    <submittedName>
        <fullName evidence="3">VapC toxin family PIN domain ribonuclease</fullName>
    </submittedName>
</protein>
<dbReference type="PANTHER" id="PTHR35901">
    <property type="entry name" value="RIBONUCLEASE VAPC3"/>
    <property type="match status" value="1"/>
</dbReference>
<sequence length="141" mass="15393">MPFVVDASLAAAWFLPDEDSPAATSLARRLSEKPGAVPNLFFHEMRNLLVLAWRRNRLSEEMLSYQIDRLGRMPLRDAGGGEAKHIVRLALVHGLTAYDAAYLALAIAERLPLATLDKKLATAAQAEKIPVLGPLGGHDIQ</sequence>
<dbReference type="EMBL" id="CP023739">
    <property type="protein sequence ID" value="ATQ70799.1"/>
    <property type="molecule type" value="Genomic_DNA"/>
</dbReference>
<dbReference type="SUPFAM" id="SSF88723">
    <property type="entry name" value="PIN domain-like"/>
    <property type="match status" value="1"/>
</dbReference>
<dbReference type="InterPro" id="IPR051619">
    <property type="entry name" value="TypeII_TA_RNase_PINc/VapC"/>
</dbReference>
<dbReference type="Pfam" id="PF01850">
    <property type="entry name" value="PIN"/>
    <property type="match status" value="1"/>
</dbReference>
<dbReference type="Gene3D" id="3.40.50.1010">
    <property type="entry name" value="5'-nuclease"/>
    <property type="match status" value="1"/>
</dbReference>
<accession>A0A2D2D7H7</accession>
<organism evidence="3 4">
    <name type="scientific">Methylosinus trichosporium (strain ATCC 35070 / NCIMB 11131 / UNIQEM 75 / OB3b)</name>
    <dbReference type="NCBI Taxonomy" id="595536"/>
    <lineage>
        <taxon>Bacteria</taxon>
        <taxon>Pseudomonadati</taxon>
        <taxon>Pseudomonadota</taxon>
        <taxon>Alphaproteobacteria</taxon>
        <taxon>Hyphomicrobiales</taxon>
        <taxon>Methylocystaceae</taxon>
        <taxon>Methylosinus</taxon>
    </lineage>
</organism>
<dbReference type="InterPro" id="IPR044153">
    <property type="entry name" value="PIN_Pae0151-like"/>
</dbReference>
<dbReference type="CDD" id="cd09873">
    <property type="entry name" value="PIN_Pae0151-like"/>
    <property type="match status" value="1"/>
</dbReference>
<proteinExistence type="predicted"/>
<dbReference type="KEGG" id="mtw:CQW49_22760"/>
<dbReference type="InterPro" id="IPR029060">
    <property type="entry name" value="PIN-like_dom_sf"/>
</dbReference>
<evidence type="ECO:0000256" key="1">
    <source>
        <dbReference type="ARBA" id="ARBA00022842"/>
    </source>
</evidence>
<evidence type="ECO:0000259" key="2">
    <source>
        <dbReference type="Pfam" id="PF01850"/>
    </source>
</evidence>
<name>A0A2D2D7H7_METT3</name>
<dbReference type="RefSeq" id="WP_099832018.1">
    <property type="nucleotide sequence ID" value="NZ_CP023739.1"/>
</dbReference>
<gene>
    <name evidence="3" type="ORF">CQW49_22760</name>
</gene>
<dbReference type="InterPro" id="IPR002716">
    <property type="entry name" value="PIN_dom"/>
</dbReference>
<keyword evidence="3" id="KW-0614">Plasmid</keyword>
<evidence type="ECO:0000313" key="4">
    <source>
        <dbReference type="Proteomes" id="UP000230709"/>
    </source>
</evidence>
<dbReference type="PANTHER" id="PTHR35901:SF1">
    <property type="entry name" value="EXONUCLEASE VAPC9"/>
    <property type="match status" value="1"/>
</dbReference>
<dbReference type="Proteomes" id="UP000230709">
    <property type="component" value="Plasmid pOB3b2"/>
</dbReference>
<dbReference type="AlphaFoldDB" id="A0A2D2D7H7"/>
<geneLocation type="plasmid" evidence="4">
    <name>pob3b2</name>
</geneLocation>